<dbReference type="GO" id="GO:0003723">
    <property type="term" value="F:RNA binding"/>
    <property type="evidence" value="ECO:0007669"/>
    <property type="project" value="UniProtKB-UniRule"/>
</dbReference>
<keyword evidence="1" id="KW-0694">RNA-binding</keyword>
<evidence type="ECO:0000256" key="1">
    <source>
        <dbReference type="PROSITE-ProRule" id="PRU00117"/>
    </source>
</evidence>
<dbReference type="STRING" id="35722.A0A0B7N2L3"/>
<dbReference type="InterPro" id="IPR036612">
    <property type="entry name" value="KH_dom_type_1_sf"/>
</dbReference>
<dbReference type="Proteomes" id="UP000054107">
    <property type="component" value="Unassembled WGS sequence"/>
</dbReference>
<organism evidence="4 5">
    <name type="scientific">Parasitella parasitica</name>
    <dbReference type="NCBI Taxonomy" id="35722"/>
    <lineage>
        <taxon>Eukaryota</taxon>
        <taxon>Fungi</taxon>
        <taxon>Fungi incertae sedis</taxon>
        <taxon>Mucoromycota</taxon>
        <taxon>Mucoromycotina</taxon>
        <taxon>Mucoromycetes</taxon>
        <taxon>Mucorales</taxon>
        <taxon>Mucorineae</taxon>
        <taxon>Mucoraceae</taxon>
        <taxon>Parasitella</taxon>
    </lineage>
</organism>
<keyword evidence="5" id="KW-1185">Reference proteome</keyword>
<feature type="region of interest" description="Disordered" evidence="2">
    <location>
        <begin position="826"/>
        <end position="851"/>
    </location>
</feature>
<dbReference type="EMBL" id="LN722188">
    <property type="protein sequence ID" value="CEP09750.1"/>
    <property type="molecule type" value="Genomic_DNA"/>
</dbReference>
<dbReference type="PROSITE" id="PS50084">
    <property type="entry name" value="KH_TYPE_1"/>
    <property type="match status" value="1"/>
</dbReference>
<dbReference type="InterPro" id="IPR056553">
    <property type="entry name" value="KH_Mug60-KHD4"/>
</dbReference>
<gene>
    <name evidence="4" type="primary">PARPA_03302.1 scaffold 7241</name>
</gene>
<accession>A0A0B7N2L3</accession>
<dbReference type="InterPro" id="IPR004088">
    <property type="entry name" value="KH_dom_type_1"/>
</dbReference>
<dbReference type="OrthoDB" id="271862at2759"/>
<dbReference type="InterPro" id="IPR004087">
    <property type="entry name" value="KH_dom"/>
</dbReference>
<dbReference type="SUPFAM" id="SSF54791">
    <property type="entry name" value="Eukaryotic type KH-domain (KH-domain type I)"/>
    <property type="match status" value="2"/>
</dbReference>
<evidence type="ECO:0000313" key="4">
    <source>
        <dbReference type="EMBL" id="CEP09750.1"/>
    </source>
</evidence>
<name>A0A0B7N2L3_9FUNG</name>
<sequence>MNIHSFCLKAHHQSQIKQLDVSQLNQQYSNDANQIEFVSLYENDALNVTIKGYDSACLAVRGEILRNNPVETILAINSPNVEAIYHPEIKGLLTEIARELNVEIKVHAASEAKIRIAGSIDSVELARVKILVLLDQLAGLNIEFLHDIPCFLHFLLSGRKHVQLHSVMDETATNIYLQSPFSHLTRQHQDDGLIYLTGESTSSLARAKELLKKLTAQKMKSMHCKDSNMEPKKLDWILLNKRNELRKIMRDNGSYFKFPVLGSGSNSISVYAENRIYVERSIRLLNHLTSSIYEASFELINGIENHDMAAVLSQLSQTFGVDVTYQPQTRKIELFGTEEQVCSAYRLLGDMSCVKGNHQSTMFALELATEQREFVSGKKNGKINKIMKTYAVTIRFSVSNEYNSRIIVESTDHNKALEGLAMLQDELPAETSFYVPEIYHRRIIGVAGKNIQKVMKKYGVYVKFSGAEEFASLGGYFENEDNVVARTPMKNQMNLEHLKLSVTEFIGFQKDRDFVSMTVAIPYHLQRIIPSKYSCQLREICRTNNAKIWWPERLGSDNVVVYGPQTQIALVASYLSQFVSKEVHLAIALTQEMEVVLSDAAFIASIQTKLCAALQNVELAQAVVLDQPNYKNKILEWNSGYSTDCSKIMIFRFLCHNLNHCAQDVDRAKDIIKALIEAEELPFDELAATDQEPNYISQDVQNHLLPSSILASTPALSEEPVFDMDIPPSPPLSESYAAACHPYDNTALLMPSMASSSLSAPFPTARNIWASPRIQNNNSLAPIVQGGERLLHMNQYPFSLQPPLSPPTYQQAFSMLQESSLLKQQRNSSMRPSTSAPTIGMKQQQQQPHHKSWPDVFFGGRDLFDALPSRRASASTQYAFELYPNGPTTSLASSPSMHYHQQQQQLGYKSAALMNKYQHQFNIIAQSSPFVYSNSPLPPLANGASYNNPSRQEYTRFHN</sequence>
<proteinExistence type="predicted"/>
<evidence type="ECO:0000313" key="5">
    <source>
        <dbReference type="Proteomes" id="UP000054107"/>
    </source>
</evidence>
<dbReference type="AlphaFoldDB" id="A0A0B7N2L3"/>
<evidence type="ECO:0000256" key="2">
    <source>
        <dbReference type="SAM" id="MobiDB-lite"/>
    </source>
</evidence>
<feature type="domain" description="K Homology" evidence="3">
    <location>
        <begin position="513"/>
        <end position="580"/>
    </location>
</feature>
<reference evidence="4 5" key="1">
    <citation type="submission" date="2014-09" db="EMBL/GenBank/DDBJ databases">
        <authorList>
            <person name="Ellenberger Sabrina"/>
        </authorList>
    </citation>
    <scope>NUCLEOTIDE SEQUENCE [LARGE SCALE GENOMIC DNA]</scope>
    <source>
        <strain evidence="4 5">CBS 412.66</strain>
    </source>
</reference>
<protein>
    <recommendedName>
        <fullName evidence="3">K Homology domain-containing protein</fullName>
    </recommendedName>
</protein>
<evidence type="ECO:0000259" key="3">
    <source>
        <dbReference type="SMART" id="SM00322"/>
    </source>
</evidence>
<feature type="compositionally biased region" description="Polar residues" evidence="2">
    <location>
        <begin position="826"/>
        <end position="847"/>
    </location>
</feature>
<feature type="domain" description="K Homology" evidence="3">
    <location>
        <begin position="427"/>
        <end position="494"/>
    </location>
</feature>
<dbReference type="Gene3D" id="3.30.1370.10">
    <property type="entry name" value="K Homology domain, type 1"/>
    <property type="match status" value="1"/>
</dbReference>
<dbReference type="CDD" id="cd22453">
    <property type="entry name" value="KH-I_MUG60_like"/>
    <property type="match status" value="1"/>
</dbReference>
<dbReference type="Pfam" id="PF24563">
    <property type="entry name" value="KH_Mug60-KHD4"/>
    <property type="match status" value="1"/>
</dbReference>
<dbReference type="SMART" id="SM00322">
    <property type="entry name" value="KH"/>
    <property type="match status" value="2"/>
</dbReference>
<dbReference type="Pfam" id="PF00013">
    <property type="entry name" value="KH_1"/>
    <property type="match status" value="1"/>
</dbReference>